<dbReference type="GO" id="GO:0004190">
    <property type="term" value="F:aspartic-type endopeptidase activity"/>
    <property type="evidence" value="ECO:0007669"/>
    <property type="project" value="InterPro"/>
</dbReference>
<dbReference type="InterPro" id="IPR005312">
    <property type="entry name" value="DUF1759"/>
</dbReference>
<comment type="caution">
    <text evidence="1">The sequence shown here is derived from an EMBL/GenBank/DDBJ whole genome shotgun (WGS) entry which is preliminary data.</text>
</comment>
<dbReference type="EMBL" id="CACRXK020006934">
    <property type="protein sequence ID" value="CAB4010858.1"/>
    <property type="molecule type" value="Genomic_DNA"/>
</dbReference>
<evidence type="ECO:0000313" key="1">
    <source>
        <dbReference type="EMBL" id="CAB4010858.1"/>
    </source>
</evidence>
<dbReference type="PANTHER" id="PTHR47331:SF5">
    <property type="entry name" value="RIBONUCLEASE H"/>
    <property type="match status" value="1"/>
</dbReference>
<organism evidence="1 2">
    <name type="scientific">Paramuricea clavata</name>
    <name type="common">Red gorgonian</name>
    <name type="synonym">Violescent sea-whip</name>
    <dbReference type="NCBI Taxonomy" id="317549"/>
    <lineage>
        <taxon>Eukaryota</taxon>
        <taxon>Metazoa</taxon>
        <taxon>Cnidaria</taxon>
        <taxon>Anthozoa</taxon>
        <taxon>Octocorallia</taxon>
        <taxon>Malacalcyonacea</taxon>
        <taxon>Plexauridae</taxon>
        <taxon>Paramuricea</taxon>
    </lineage>
</organism>
<sequence length="708" mass="79868">MVELTEETEQTVQELTPQPVVQQMDNNAESPTSNKEVKSCAFKVEKPKLPKFSGDVRDYVIFRADFKHVVESQYSDRDAITILRASLQGKPLELIKGIGCDYKAAWEYLDSIYGDPQFIADTITQDISKFKALQDGEDARFCELVHLVNRSYNTLKEVGRPNDMNNNHMLGLIEQNMSSDDRKVWARDLEREKKEATLENIMKWMTTEMKSRMRASAPLRNQGRTRWNVNHVGHEEHERHKCWLCKTSTHWVDQCSKLEGMSPENRMKLIRENRACFSCLKKTSKNHKAATCSQRRQCTGKVNRQQCKSYHHPLLHESSPPSQVGVASVNNGKESMLPVIQAEVLGQEGKRRKANILLDSGAQVSLIRNSVAKDLRLKGKDGDVTITKVGGEEEEIHTKLYKVSLLSLENNSVHHITAIGIPSISDNVAPVEVGKVSEKLGLEGRKIVRGNGPIDILIGINHAKMHTGETKEAENLVARRSPLGWVVFGATSGYQRRVNKVLHVQLTNPVDMTDFWTTEAMGVTTKSCKCNPEKLSPIELREKKIIEDSCERVGNQWMVSYPWKKDKNLLPDNRSQALKKLEATERCLTKDPASAKEPKLSTSTALAFFTDNILENADNGLITASVFLDFSKAFDTVDHAILLCKLKSVGLDDNSRNWFDSYLSSRQQVTSIDNTLSSSLPVSVGGSTRKHFRATSLHYLYQRYAQHC</sequence>
<dbReference type="Pfam" id="PF13650">
    <property type="entry name" value="Asp_protease_2"/>
    <property type="match status" value="1"/>
</dbReference>
<dbReference type="Gene3D" id="2.40.70.10">
    <property type="entry name" value="Acid Proteases"/>
    <property type="match status" value="1"/>
</dbReference>
<dbReference type="InterPro" id="IPR021109">
    <property type="entry name" value="Peptidase_aspartic_dom_sf"/>
</dbReference>
<gene>
    <name evidence="1" type="ORF">PACLA_8A068144</name>
</gene>
<dbReference type="AlphaFoldDB" id="A0A6S7JGL7"/>
<dbReference type="GO" id="GO:0006508">
    <property type="term" value="P:proteolysis"/>
    <property type="evidence" value="ECO:0007669"/>
    <property type="project" value="InterPro"/>
</dbReference>
<keyword evidence="2" id="KW-1185">Reference proteome</keyword>
<dbReference type="PROSITE" id="PS00141">
    <property type="entry name" value="ASP_PROTEASE"/>
    <property type="match status" value="1"/>
</dbReference>
<dbReference type="InterPro" id="IPR001969">
    <property type="entry name" value="Aspartic_peptidase_AS"/>
</dbReference>
<dbReference type="Proteomes" id="UP001152795">
    <property type="component" value="Unassembled WGS sequence"/>
</dbReference>
<dbReference type="Pfam" id="PF03564">
    <property type="entry name" value="DUF1759"/>
    <property type="match status" value="1"/>
</dbReference>
<evidence type="ECO:0000313" key="2">
    <source>
        <dbReference type="Proteomes" id="UP001152795"/>
    </source>
</evidence>
<reference evidence="1" key="1">
    <citation type="submission" date="2020-04" db="EMBL/GenBank/DDBJ databases">
        <authorList>
            <person name="Alioto T."/>
            <person name="Alioto T."/>
            <person name="Gomez Garrido J."/>
        </authorList>
    </citation>
    <scope>NUCLEOTIDE SEQUENCE</scope>
    <source>
        <strain evidence="1">A484AB</strain>
    </source>
</reference>
<dbReference type="PANTHER" id="PTHR47331">
    <property type="entry name" value="PHD-TYPE DOMAIN-CONTAINING PROTEIN"/>
    <property type="match status" value="1"/>
</dbReference>
<name>A0A6S7JGL7_PARCT</name>
<dbReference type="OrthoDB" id="10053842at2759"/>
<proteinExistence type="predicted"/>
<accession>A0A6S7JGL7</accession>
<protein>
    <submittedName>
        <fullName evidence="1">PREDICTED: uncharacterized protein LOC107337338</fullName>
    </submittedName>
</protein>